<sequence length="36" mass="3748">MAEHYSFIIIGGGSAGSVLANRLTDDVSNKVLVIEA</sequence>
<dbReference type="AlphaFoldDB" id="A0A382UKT0"/>
<dbReference type="InterPro" id="IPR036188">
    <property type="entry name" value="FAD/NAD-bd_sf"/>
</dbReference>
<dbReference type="GO" id="GO:0016491">
    <property type="term" value="F:oxidoreductase activity"/>
    <property type="evidence" value="ECO:0007669"/>
    <property type="project" value="TreeGrafter"/>
</dbReference>
<protein>
    <submittedName>
        <fullName evidence="2">Uncharacterized protein</fullName>
    </submittedName>
</protein>
<name>A0A382UKT0_9ZZZZ</name>
<dbReference type="SUPFAM" id="SSF51905">
    <property type="entry name" value="FAD/NAD(P)-binding domain"/>
    <property type="match status" value="1"/>
</dbReference>
<proteinExistence type="inferred from homology"/>
<gene>
    <name evidence="2" type="ORF">METZ01_LOCUS387728</name>
</gene>
<reference evidence="2" key="1">
    <citation type="submission" date="2018-05" db="EMBL/GenBank/DDBJ databases">
        <authorList>
            <person name="Lanie J.A."/>
            <person name="Ng W.-L."/>
            <person name="Kazmierczak K.M."/>
            <person name="Andrzejewski T.M."/>
            <person name="Davidsen T.M."/>
            <person name="Wayne K.J."/>
            <person name="Tettelin H."/>
            <person name="Glass J.I."/>
            <person name="Rusch D."/>
            <person name="Podicherti R."/>
            <person name="Tsui H.-C.T."/>
            <person name="Winkler M.E."/>
        </authorList>
    </citation>
    <scope>NUCLEOTIDE SEQUENCE</scope>
</reference>
<dbReference type="GO" id="GO:0050660">
    <property type="term" value="F:flavin adenine dinucleotide binding"/>
    <property type="evidence" value="ECO:0007669"/>
    <property type="project" value="InterPro"/>
</dbReference>
<feature type="non-terminal residue" evidence="2">
    <location>
        <position position="36"/>
    </location>
</feature>
<evidence type="ECO:0000313" key="2">
    <source>
        <dbReference type="EMBL" id="SVD34874.1"/>
    </source>
</evidence>
<dbReference type="EMBL" id="UINC01145009">
    <property type="protein sequence ID" value="SVD34874.1"/>
    <property type="molecule type" value="Genomic_DNA"/>
</dbReference>
<evidence type="ECO:0000256" key="1">
    <source>
        <dbReference type="ARBA" id="ARBA00010790"/>
    </source>
</evidence>
<dbReference type="PANTHER" id="PTHR11552:SF147">
    <property type="entry name" value="CHOLINE DEHYDROGENASE, MITOCHONDRIAL"/>
    <property type="match status" value="1"/>
</dbReference>
<accession>A0A382UKT0</accession>
<dbReference type="Gene3D" id="3.50.50.60">
    <property type="entry name" value="FAD/NAD(P)-binding domain"/>
    <property type="match status" value="1"/>
</dbReference>
<dbReference type="InterPro" id="IPR012132">
    <property type="entry name" value="GMC_OxRdtase"/>
</dbReference>
<organism evidence="2">
    <name type="scientific">marine metagenome</name>
    <dbReference type="NCBI Taxonomy" id="408172"/>
    <lineage>
        <taxon>unclassified sequences</taxon>
        <taxon>metagenomes</taxon>
        <taxon>ecological metagenomes</taxon>
    </lineage>
</organism>
<dbReference type="PANTHER" id="PTHR11552">
    <property type="entry name" value="GLUCOSE-METHANOL-CHOLINE GMC OXIDOREDUCTASE"/>
    <property type="match status" value="1"/>
</dbReference>
<comment type="similarity">
    <text evidence="1">Belongs to the GMC oxidoreductase family.</text>
</comment>